<dbReference type="AlphaFoldDB" id="A0A4S8LGR9"/>
<feature type="transmembrane region" description="Helical" evidence="2">
    <location>
        <begin position="105"/>
        <end position="132"/>
    </location>
</feature>
<organism evidence="3 4">
    <name type="scientific">Dendrothele bispora (strain CBS 962.96)</name>
    <dbReference type="NCBI Taxonomy" id="1314807"/>
    <lineage>
        <taxon>Eukaryota</taxon>
        <taxon>Fungi</taxon>
        <taxon>Dikarya</taxon>
        <taxon>Basidiomycota</taxon>
        <taxon>Agaricomycotina</taxon>
        <taxon>Agaricomycetes</taxon>
        <taxon>Agaricomycetidae</taxon>
        <taxon>Agaricales</taxon>
        <taxon>Agaricales incertae sedis</taxon>
        <taxon>Dendrothele</taxon>
    </lineage>
</organism>
<sequence length="202" mass="22115">MSRVYPIIPLSSPRADLPKLPNLSFQVFLPVHRQDGTDSLAVRVKSDNIRTFPISPIPRSLSISKLSPSKRLLNAYPPLSLKHLHNLPSLTSTYELRHLANIMELWNAILGAVLSSQLFVLIVVGAVGVLAYRVGVLQESLKYQPNIGQQSQIEARNANREGKNEGIRDTGGRASTGDESRPVMGLGKEIEAERRAGGTGLF</sequence>
<dbReference type="EMBL" id="ML179414">
    <property type="protein sequence ID" value="THU88286.1"/>
    <property type="molecule type" value="Genomic_DNA"/>
</dbReference>
<reference evidence="3 4" key="1">
    <citation type="journal article" date="2019" name="Nat. Ecol. Evol.">
        <title>Megaphylogeny resolves global patterns of mushroom evolution.</title>
        <authorList>
            <person name="Varga T."/>
            <person name="Krizsan K."/>
            <person name="Foldi C."/>
            <person name="Dima B."/>
            <person name="Sanchez-Garcia M."/>
            <person name="Sanchez-Ramirez S."/>
            <person name="Szollosi G.J."/>
            <person name="Szarkandi J.G."/>
            <person name="Papp V."/>
            <person name="Albert L."/>
            <person name="Andreopoulos W."/>
            <person name="Angelini C."/>
            <person name="Antonin V."/>
            <person name="Barry K.W."/>
            <person name="Bougher N.L."/>
            <person name="Buchanan P."/>
            <person name="Buyck B."/>
            <person name="Bense V."/>
            <person name="Catcheside P."/>
            <person name="Chovatia M."/>
            <person name="Cooper J."/>
            <person name="Damon W."/>
            <person name="Desjardin D."/>
            <person name="Finy P."/>
            <person name="Geml J."/>
            <person name="Haridas S."/>
            <person name="Hughes K."/>
            <person name="Justo A."/>
            <person name="Karasinski D."/>
            <person name="Kautmanova I."/>
            <person name="Kiss B."/>
            <person name="Kocsube S."/>
            <person name="Kotiranta H."/>
            <person name="LaButti K.M."/>
            <person name="Lechner B.E."/>
            <person name="Liimatainen K."/>
            <person name="Lipzen A."/>
            <person name="Lukacs Z."/>
            <person name="Mihaltcheva S."/>
            <person name="Morgado L.N."/>
            <person name="Niskanen T."/>
            <person name="Noordeloos M.E."/>
            <person name="Ohm R.A."/>
            <person name="Ortiz-Santana B."/>
            <person name="Ovrebo C."/>
            <person name="Racz N."/>
            <person name="Riley R."/>
            <person name="Savchenko A."/>
            <person name="Shiryaev A."/>
            <person name="Soop K."/>
            <person name="Spirin V."/>
            <person name="Szebenyi C."/>
            <person name="Tomsovsky M."/>
            <person name="Tulloss R.E."/>
            <person name="Uehling J."/>
            <person name="Grigoriev I.V."/>
            <person name="Vagvolgyi C."/>
            <person name="Papp T."/>
            <person name="Martin F.M."/>
            <person name="Miettinen O."/>
            <person name="Hibbett D.S."/>
            <person name="Nagy L.G."/>
        </authorList>
    </citation>
    <scope>NUCLEOTIDE SEQUENCE [LARGE SCALE GENOMIC DNA]</scope>
    <source>
        <strain evidence="3 4">CBS 962.96</strain>
    </source>
</reference>
<proteinExistence type="predicted"/>
<gene>
    <name evidence="3" type="ORF">K435DRAFT_803616</name>
</gene>
<evidence type="ECO:0000313" key="3">
    <source>
        <dbReference type="EMBL" id="THU88286.1"/>
    </source>
</evidence>
<feature type="compositionally biased region" description="Basic and acidic residues" evidence="1">
    <location>
        <begin position="157"/>
        <end position="181"/>
    </location>
</feature>
<keyword evidence="2" id="KW-0812">Transmembrane</keyword>
<evidence type="ECO:0000256" key="2">
    <source>
        <dbReference type="SAM" id="Phobius"/>
    </source>
</evidence>
<name>A0A4S8LGR9_DENBC</name>
<evidence type="ECO:0000313" key="4">
    <source>
        <dbReference type="Proteomes" id="UP000297245"/>
    </source>
</evidence>
<protein>
    <submittedName>
        <fullName evidence="3">Uncharacterized protein</fullName>
    </submittedName>
</protein>
<accession>A0A4S8LGR9</accession>
<keyword evidence="2" id="KW-0472">Membrane</keyword>
<keyword evidence="2" id="KW-1133">Transmembrane helix</keyword>
<dbReference type="Proteomes" id="UP000297245">
    <property type="component" value="Unassembled WGS sequence"/>
</dbReference>
<keyword evidence="4" id="KW-1185">Reference proteome</keyword>
<feature type="region of interest" description="Disordered" evidence="1">
    <location>
        <begin position="157"/>
        <end position="185"/>
    </location>
</feature>
<evidence type="ECO:0000256" key="1">
    <source>
        <dbReference type="SAM" id="MobiDB-lite"/>
    </source>
</evidence>